<accession>A0ABN7ARU1</accession>
<comment type="similarity">
    <text evidence="2 4">Belongs to the AB hydrolase superfamily. Lipase family.</text>
</comment>
<dbReference type="EMBL" id="AP028913">
    <property type="protein sequence ID" value="BES94925.1"/>
    <property type="molecule type" value="Genomic_DNA"/>
</dbReference>
<evidence type="ECO:0000256" key="2">
    <source>
        <dbReference type="ARBA" id="ARBA00010701"/>
    </source>
</evidence>
<dbReference type="InterPro" id="IPR000734">
    <property type="entry name" value="TAG_lipase"/>
</dbReference>
<dbReference type="Pfam" id="PF00151">
    <property type="entry name" value="Lipase"/>
    <property type="match status" value="1"/>
</dbReference>
<dbReference type="SUPFAM" id="SSF53474">
    <property type="entry name" value="alpha/beta-Hydrolases"/>
    <property type="match status" value="1"/>
</dbReference>
<feature type="chain" id="PRO_5046492293" evidence="5">
    <location>
        <begin position="20"/>
        <end position="337"/>
    </location>
</feature>
<evidence type="ECO:0000313" key="7">
    <source>
        <dbReference type="EMBL" id="BES94925.1"/>
    </source>
</evidence>
<keyword evidence="5" id="KW-0732">Signal</keyword>
<protein>
    <submittedName>
        <fullName evidence="7">Lipase</fullName>
    </submittedName>
</protein>
<proteinExistence type="inferred from homology"/>
<dbReference type="InterPro" id="IPR029058">
    <property type="entry name" value="AB_hydrolase_fold"/>
</dbReference>
<evidence type="ECO:0000313" key="8">
    <source>
        <dbReference type="Proteomes" id="UP001307889"/>
    </source>
</evidence>
<evidence type="ECO:0000259" key="6">
    <source>
        <dbReference type="Pfam" id="PF00151"/>
    </source>
</evidence>
<dbReference type="InterPro" id="IPR013818">
    <property type="entry name" value="Lipase"/>
</dbReference>
<dbReference type="PANTHER" id="PTHR11610">
    <property type="entry name" value="LIPASE"/>
    <property type="match status" value="1"/>
</dbReference>
<evidence type="ECO:0000256" key="4">
    <source>
        <dbReference type="RuleBase" id="RU004262"/>
    </source>
</evidence>
<keyword evidence="3" id="KW-0964">Secreted</keyword>
<dbReference type="CDD" id="cd00707">
    <property type="entry name" value="Pancreat_lipase_like"/>
    <property type="match status" value="1"/>
</dbReference>
<keyword evidence="8" id="KW-1185">Reference proteome</keyword>
<feature type="signal peptide" evidence="5">
    <location>
        <begin position="1"/>
        <end position="19"/>
    </location>
</feature>
<dbReference type="Proteomes" id="UP001307889">
    <property type="component" value="Chromosome 5"/>
</dbReference>
<evidence type="ECO:0000256" key="3">
    <source>
        <dbReference type="ARBA" id="ARBA00022525"/>
    </source>
</evidence>
<reference evidence="7 8" key="1">
    <citation type="submission" date="2023-09" db="EMBL/GenBank/DDBJ databases">
        <title>Nesidiocoris tenuis whole genome shotgun sequence.</title>
        <authorList>
            <person name="Shibata T."/>
            <person name="Shimoda M."/>
            <person name="Kobayashi T."/>
            <person name="Uehara T."/>
        </authorList>
    </citation>
    <scope>NUCLEOTIDE SEQUENCE [LARGE SCALE GENOMIC DNA]</scope>
    <source>
        <strain evidence="7 8">Japan</strain>
    </source>
</reference>
<evidence type="ECO:0000256" key="1">
    <source>
        <dbReference type="ARBA" id="ARBA00004613"/>
    </source>
</evidence>
<sequence>MLPGLSTLPLLLLLQVLEGEQSILGFPWRGDENFQKADISPGMCVVQINEPCYSNPKIKFELFTKSNSERFILDLGSMKMKASMDFNAALPIKVVIHGFGARSLVDPIVQAYIEKGTYNVLVVDWEDLSRRPCYLTAALNTRQVGRCGGLALALLRPKGHVHIVGFSLGAHVAGHMSRFLEQHLGRRANRISGLDPALPLYATPIDWKKLDKTDADFVDVIHTNAGVFGKLEPSGHSDFYVNGIGLQPGCSTWQVGNPALCSHGRATELFAESIRHPDSFQGTPCPSFWYYAVGYCSTRIWPISARMGDKADPKTRGIYLVQTSDRPPYSLDLLEIV</sequence>
<dbReference type="Gene3D" id="3.40.50.1820">
    <property type="entry name" value="alpha/beta hydrolase"/>
    <property type="match status" value="1"/>
</dbReference>
<dbReference type="InterPro" id="IPR033906">
    <property type="entry name" value="Lipase_N"/>
</dbReference>
<comment type="subcellular location">
    <subcellularLocation>
        <location evidence="1">Secreted</location>
    </subcellularLocation>
</comment>
<organism evidence="7 8">
    <name type="scientific">Nesidiocoris tenuis</name>
    <dbReference type="NCBI Taxonomy" id="355587"/>
    <lineage>
        <taxon>Eukaryota</taxon>
        <taxon>Metazoa</taxon>
        <taxon>Ecdysozoa</taxon>
        <taxon>Arthropoda</taxon>
        <taxon>Hexapoda</taxon>
        <taxon>Insecta</taxon>
        <taxon>Pterygota</taxon>
        <taxon>Neoptera</taxon>
        <taxon>Paraneoptera</taxon>
        <taxon>Hemiptera</taxon>
        <taxon>Heteroptera</taxon>
        <taxon>Panheteroptera</taxon>
        <taxon>Cimicomorpha</taxon>
        <taxon>Miridae</taxon>
        <taxon>Dicyphina</taxon>
        <taxon>Nesidiocoris</taxon>
    </lineage>
</organism>
<gene>
    <name evidence="7" type="ORF">NTJ_07734</name>
</gene>
<feature type="domain" description="Lipase" evidence="6">
    <location>
        <begin position="54"/>
        <end position="312"/>
    </location>
</feature>
<name>A0ABN7ARU1_9HEMI</name>
<evidence type="ECO:0000256" key="5">
    <source>
        <dbReference type="SAM" id="SignalP"/>
    </source>
</evidence>